<evidence type="ECO:0000256" key="1">
    <source>
        <dbReference type="SAM" id="SignalP"/>
    </source>
</evidence>
<dbReference type="GO" id="GO:0043709">
    <property type="term" value="P:cell adhesion involved in single-species biofilm formation"/>
    <property type="evidence" value="ECO:0007669"/>
    <property type="project" value="TreeGrafter"/>
</dbReference>
<comment type="caution">
    <text evidence="2">The sequence shown here is derived from an EMBL/GenBank/DDBJ whole genome shotgun (WGS) entry which is preliminary data.</text>
</comment>
<dbReference type="PANTHER" id="PTHR33420">
    <property type="entry name" value="FIMBRIAL SUBUNIT ELFA-RELATED"/>
    <property type="match status" value="1"/>
</dbReference>
<reference evidence="2 3" key="1">
    <citation type="submission" date="2016-09" db="EMBL/GenBank/DDBJ databases">
        <title>Serratia marcescens MSU-97 and epiphytic antimycotic-producing bacteria.</title>
        <authorList>
            <person name="Matilla M.A."/>
        </authorList>
    </citation>
    <scope>NUCLEOTIDE SEQUENCE [LARGE SCALE GENOMIC DNA]</scope>
    <source>
        <strain evidence="2 3">MSU-97</strain>
    </source>
</reference>
<evidence type="ECO:0000313" key="2">
    <source>
        <dbReference type="EMBL" id="OKB64583.1"/>
    </source>
</evidence>
<organism evidence="2 3">
    <name type="scientific">Serratia marcescens</name>
    <dbReference type="NCBI Taxonomy" id="615"/>
    <lineage>
        <taxon>Bacteria</taxon>
        <taxon>Pseudomonadati</taxon>
        <taxon>Pseudomonadota</taxon>
        <taxon>Gammaproteobacteria</taxon>
        <taxon>Enterobacterales</taxon>
        <taxon>Yersiniaceae</taxon>
        <taxon>Serratia</taxon>
    </lineage>
</organism>
<dbReference type="InterPro" id="IPR036937">
    <property type="entry name" value="Adhesion_dom_fimbrial_sf"/>
</dbReference>
<sequence>MTRTLTLLHTLCTCMMLTSTLLFAANQGSGEVSVQGRIIASACAIDTDSRDQTINMGNIPIGRIIRDGQGEAYPFSIKLVNCALEKTPATKGNWRYFEITFDGENDSGLFGLHGEAKGIALKIIDAQGQIATPGVPLLKSEIEPNEMTLSYSIRLVGNNQIVDAGEHYSTVRYKMDYY</sequence>
<dbReference type="InterPro" id="IPR050263">
    <property type="entry name" value="Bact_Fimbrial_Adh_Pro"/>
</dbReference>
<gene>
    <name evidence="2" type="ORF">BHU62_21900</name>
</gene>
<dbReference type="SUPFAM" id="SSF49401">
    <property type="entry name" value="Bacterial adhesins"/>
    <property type="match status" value="1"/>
</dbReference>
<name>A0A1Q4NUN7_SERMA</name>
<keyword evidence="1" id="KW-0732">Signal</keyword>
<dbReference type="Gene3D" id="2.60.40.1090">
    <property type="entry name" value="Fimbrial-type adhesion domain"/>
    <property type="match status" value="1"/>
</dbReference>
<proteinExistence type="predicted"/>
<dbReference type="InterPro" id="IPR008966">
    <property type="entry name" value="Adhesion_dom_sf"/>
</dbReference>
<feature type="chain" id="PRO_5012501976" evidence="1">
    <location>
        <begin position="25"/>
        <end position="178"/>
    </location>
</feature>
<dbReference type="PANTHER" id="PTHR33420:SF12">
    <property type="entry name" value="FIMBRIN-LIKE PROTEIN FIMI-RELATED"/>
    <property type="match status" value="1"/>
</dbReference>
<dbReference type="EMBL" id="MJAO01000033">
    <property type="protein sequence ID" value="OKB64583.1"/>
    <property type="molecule type" value="Genomic_DNA"/>
</dbReference>
<dbReference type="Proteomes" id="UP000185770">
    <property type="component" value="Unassembled WGS sequence"/>
</dbReference>
<evidence type="ECO:0000313" key="3">
    <source>
        <dbReference type="Proteomes" id="UP000185770"/>
    </source>
</evidence>
<accession>A0A1Q4NUN7</accession>
<protein>
    <submittedName>
        <fullName evidence="2">Pilin</fullName>
    </submittedName>
</protein>
<feature type="signal peptide" evidence="1">
    <location>
        <begin position="1"/>
        <end position="24"/>
    </location>
</feature>
<dbReference type="GO" id="GO:0009289">
    <property type="term" value="C:pilus"/>
    <property type="evidence" value="ECO:0007669"/>
    <property type="project" value="UniProtKB-SubCell"/>
</dbReference>
<dbReference type="OrthoDB" id="6986861at2"/>
<dbReference type="AlphaFoldDB" id="A0A1Q4NUN7"/>